<dbReference type="Proteomes" id="UP001172386">
    <property type="component" value="Unassembled WGS sequence"/>
</dbReference>
<evidence type="ECO:0000313" key="2">
    <source>
        <dbReference type="Proteomes" id="UP001172386"/>
    </source>
</evidence>
<proteinExistence type="predicted"/>
<sequence>MLLLLTADSLDSVQSTATLFELRDVWHHMPSCCEDRRASLKSLAVCELVCWPPLSLRFVLITTCSEKQIEQINDRLSGIEDALKHLRLDKSNLTPNTVVDLSPASGATGDTTQPHIATPAAFEGASSFTSQAIRASQAAEISLEKIRGSADVADALSLLRNLVKTPGPANIRQEFRLGFAGTPRQLPEIPLLPAQFVLSLLQEFKARHCSMFLACAFRDQRELERVCQRVYFPTEPVPLAVLTLMNGMLFYIMKEMMIDQSYGACGEYASEMKEFCNQVERNFHLGIETFDLLASPSLDSAKALMIAMMKAQEEGKPLLCWTLVSSGARQVLTLGYHRRASMRNDPPELAEEKRQVFWSMYIVDKNLALTLGYSPTIQDYDIDVEIFRLSPDPGVAAWDKAAIATIELSRLQGLIYEQLYSLQALNATAEAKARSVYDLSHRLEKWYADFIPQFKNEPAHLPQFFFLVYGAFDVVYYSLLTTTHRAASPSSTSVEITSPCYEAAKASLQKHLEFFPHFASYGNNPEILISYVSWVLVYASWTPLIVVFLHAIASSSKEDVALLQQTEESLEPLKNLTQQSEQVYGLSKIFCKLARAFVERNKTFVGTYNSQEDMIVMPQLDNSGHNQSFVPPPAGIQYPFQGTSHDLIPGFDTSEMEGMSMLLGNWLGGNQPVANLWNMDFSENIE</sequence>
<protein>
    <submittedName>
        <fullName evidence="1">Uncharacterized protein</fullName>
    </submittedName>
</protein>
<comment type="caution">
    <text evidence="1">The sequence shown here is derived from an EMBL/GenBank/DDBJ whole genome shotgun (WGS) entry which is preliminary data.</text>
</comment>
<evidence type="ECO:0000313" key="1">
    <source>
        <dbReference type="EMBL" id="KAJ9654971.1"/>
    </source>
</evidence>
<reference evidence="1" key="1">
    <citation type="submission" date="2022-10" db="EMBL/GenBank/DDBJ databases">
        <title>Culturing micro-colonial fungi from biological soil crusts in the Mojave desert and describing Neophaeococcomyces mojavensis, and introducing the new genera and species Taxawa tesnikishii.</title>
        <authorList>
            <person name="Kurbessoian T."/>
            <person name="Stajich J.E."/>
        </authorList>
    </citation>
    <scope>NUCLEOTIDE SEQUENCE</scope>
    <source>
        <strain evidence="1">JES_112</strain>
    </source>
</reference>
<accession>A0ACC3A3X8</accession>
<name>A0ACC3A3X8_9EURO</name>
<organism evidence="1 2">
    <name type="scientific">Neophaeococcomyces mojaviensis</name>
    <dbReference type="NCBI Taxonomy" id="3383035"/>
    <lineage>
        <taxon>Eukaryota</taxon>
        <taxon>Fungi</taxon>
        <taxon>Dikarya</taxon>
        <taxon>Ascomycota</taxon>
        <taxon>Pezizomycotina</taxon>
        <taxon>Eurotiomycetes</taxon>
        <taxon>Chaetothyriomycetidae</taxon>
        <taxon>Chaetothyriales</taxon>
        <taxon>Chaetothyriales incertae sedis</taxon>
        <taxon>Neophaeococcomyces</taxon>
    </lineage>
</organism>
<dbReference type="EMBL" id="JAPDRQ010000108">
    <property type="protein sequence ID" value="KAJ9654971.1"/>
    <property type="molecule type" value="Genomic_DNA"/>
</dbReference>
<gene>
    <name evidence="1" type="ORF">H2198_006085</name>
</gene>
<keyword evidence="2" id="KW-1185">Reference proteome</keyword>